<accession>A0A4R6M9P8</accession>
<reference evidence="1 2" key="1">
    <citation type="submission" date="2019-03" db="EMBL/GenBank/DDBJ databases">
        <title>Genomic Encyclopedia of Type Strains, Phase III (KMG-III): the genomes of soil and plant-associated and newly described type strains.</title>
        <authorList>
            <person name="Whitman W."/>
        </authorList>
    </citation>
    <scope>NUCLEOTIDE SEQUENCE [LARGE SCALE GENOMIC DNA]</scope>
    <source>
        <strain evidence="1 2">CECT 7378</strain>
    </source>
</reference>
<dbReference type="EMBL" id="SNXC01000011">
    <property type="protein sequence ID" value="TDO98238.1"/>
    <property type="molecule type" value="Genomic_DNA"/>
</dbReference>
<name>A0A4R6M9P8_9GAMM</name>
<dbReference type="Proteomes" id="UP000294656">
    <property type="component" value="Unassembled WGS sequence"/>
</dbReference>
<organism evidence="1 2">
    <name type="scientific">Marinomonas balearica</name>
    <dbReference type="NCBI Taxonomy" id="491947"/>
    <lineage>
        <taxon>Bacteria</taxon>
        <taxon>Pseudomonadati</taxon>
        <taxon>Pseudomonadota</taxon>
        <taxon>Gammaproteobacteria</taxon>
        <taxon>Oceanospirillales</taxon>
        <taxon>Oceanospirillaceae</taxon>
        <taxon>Marinomonas</taxon>
    </lineage>
</organism>
<evidence type="ECO:0008006" key="3">
    <source>
        <dbReference type="Google" id="ProtNLM"/>
    </source>
</evidence>
<proteinExistence type="predicted"/>
<protein>
    <recommendedName>
        <fullName evidence="3">Tir chaperone family protein CesT</fullName>
    </recommendedName>
</protein>
<evidence type="ECO:0000313" key="1">
    <source>
        <dbReference type="EMBL" id="TDO98238.1"/>
    </source>
</evidence>
<gene>
    <name evidence="1" type="ORF">DFP79_1879</name>
</gene>
<dbReference type="AlphaFoldDB" id="A0A4R6M9P8"/>
<comment type="caution">
    <text evidence="1">The sequence shown here is derived from an EMBL/GenBank/DDBJ whole genome shotgun (WGS) entry which is preliminary data.</text>
</comment>
<sequence length="162" mass="18253">MKLDSRSSSKIDMSGLAQNLSDWLESEDEELDISIDQFQCSLNKMALNVHCCLHININENDFNVKNTLDIASFTFEKHQISPAINKFGQYALSCSVNLTSDLEMNSVNLNNSLEHMSNFADAWLQLSDKGHAVPPTTSDSRDFYARQSLSSRFQYTPPTNHA</sequence>
<keyword evidence="2" id="KW-1185">Reference proteome</keyword>
<evidence type="ECO:0000313" key="2">
    <source>
        <dbReference type="Proteomes" id="UP000294656"/>
    </source>
</evidence>